<dbReference type="EC" id="4.3.3.6" evidence="10"/>
<feature type="active site" description="Charge relay system" evidence="10 11">
    <location>
        <position position="175"/>
    </location>
</feature>
<keyword evidence="2 10" id="KW-0378">Hydrolase</keyword>
<protein>
    <recommendedName>
        <fullName evidence="10">Pyridoxal 5'-phosphate synthase subunit PdxT</fullName>
        <ecNumber evidence="10">4.3.3.6</ecNumber>
    </recommendedName>
    <alternativeName>
        <fullName evidence="10">Pdx2</fullName>
    </alternativeName>
    <alternativeName>
        <fullName evidence="10">Pyridoxal 5'-phosphate synthase glutaminase subunit</fullName>
        <ecNumber evidence="10">3.5.1.2</ecNumber>
    </alternativeName>
</protein>
<dbReference type="PIRSF" id="PIRSF005639">
    <property type="entry name" value="Glut_amidoT_SNO"/>
    <property type="match status" value="1"/>
</dbReference>
<evidence type="ECO:0000256" key="3">
    <source>
        <dbReference type="ARBA" id="ARBA00022898"/>
    </source>
</evidence>
<dbReference type="GO" id="GO:1903600">
    <property type="term" value="C:glutaminase complex"/>
    <property type="evidence" value="ECO:0007669"/>
    <property type="project" value="TreeGrafter"/>
</dbReference>
<dbReference type="InterPro" id="IPR002161">
    <property type="entry name" value="PdxT/SNO"/>
</dbReference>
<comment type="catalytic activity">
    <reaction evidence="7 10">
        <text>L-glutamine + H2O = L-glutamate + NH4(+)</text>
        <dbReference type="Rhea" id="RHEA:15889"/>
        <dbReference type="ChEBI" id="CHEBI:15377"/>
        <dbReference type="ChEBI" id="CHEBI:28938"/>
        <dbReference type="ChEBI" id="CHEBI:29985"/>
        <dbReference type="ChEBI" id="CHEBI:58359"/>
        <dbReference type="EC" id="3.5.1.2"/>
    </reaction>
</comment>
<comment type="catalytic activity">
    <reaction evidence="6 10">
        <text>aldehydo-D-ribose 5-phosphate + D-glyceraldehyde 3-phosphate + L-glutamine = pyridoxal 5'-phosphate + L-glutamate + phosphate + 3 H2O + H(+)</text>
        <dbReference type="Rhea" id="RHEA:31507"/>
        <dbReference type="ChEBI" id="CHEBI:15377"/>
        <dbReference type="ChEBI" id="CHEBI:15378"/>
        <dbReference type="ChEBI" id="CHEBI:29985"/>
        <dbReference type="ChEBI" id="CHEBI:43474"/>
        <dbReference type="ChEBI" id="CHEBI:58273"/>
        <dbReference type="ChEBI" id="CHEBI:58359"/>
        <dbReference type="ChEBI" id="CHEBI:59776"/>
        <dbReference type="ChEBI" id="CHEBI:597326"/>
        <dbReference type="EC" id="4.3.3.6"/>
    </reaction>
</comment>
<proteinExistence type="inferred from homology"/>
<dbReference type="Gene3D" id="3.40.50.880">
    <property type="match status" value="1"/>
</dbReference>
<evidence type="ECO:0000256" key="2">
    <source>
        <dbReference type="ARBA" id="ARBA00022801"/>
    </source>
</evidence>
<reference evidence="13" key="1">
    <citation type="submission" date="2021-01" db="EMBL/GenBank/DDBJ databases">
        <title>Genomic Encyclopedia of Type Strains, Phase IV (KMG-IV): sequencing the most valuable type-strain genomes for metagenomic binning, comparative biology and taxonomic classification.</title>
        <authorList>
            <person name="Goeker M."/>
        </authorList>
    </citation>
    <scope>NUCLEOTIDE SEQUENCE</scope>
    <source>
        <strain evidence="13">DSM 23230</strain>
    </source>
</reference>
<evidence type="ECO:0000256" key="4">
    <source>
        <dbReference type="ARBA" id="ARBA00022962"/>
    </source>
</evidence>
<dbReference type="HAMAP" id="MF_01615">
    <property type="entry name" value="PdxT"/>
    <property type="match status" value="1"/>
</dbReference>
<dbReference type="GO" id="GO:0005829">
    <property type="term" value="C:cytosol"/>
    <property type="evidence" value="ECO:0007669"/>
    <property type="project" value="TreeGrafter"/>
</dbReference>
<comment type="similarity">
    <text evidence="1 10">Belongs to the glutaminase PdxT/SNO family.</text>
</comment>
<dbReference type="PROSITE" id="PS51273">
    <property type="entry name" value="GATASE_TYPE_1"/>
    <property type="match status" value="1"/>
</dbReference>
<accession>A0A939BPP8</accession>
<comment type="caution">
    <text evidence="13">The sequence shown here is derived from an EMBL/GenBank/DDBJ whole genome shotgun (WGS) entry which is preliminary data.</text>
</comment>
<dbReference type="PROSITE" id="PS51130">
    <property type="entry name" value="PDXT_SNO_2"/>
    <property type="match status" value="1"/>
</dbReference>
<dbReference type="GO" id="GO:0008614">
    <property type="term" value="P:pyridoxine metabolic process"/>
    <property type="evidence" value="ECO:0007669"/>
    <property type="project" value="TreeGrafter"/>
</dbReference>
<comment type="subunit">
    <text evidence="9 10">In the presence of PdxS, forms a dodecamer of heterodimers. Only shows activity in the heterodimer.</text>
</comment>
<dbReference type="PANTHER" id="PTHR31559:SF0">
    <property type="entry name" value="PYRIDOXAL 5'-PHOSPHATE SYNTHASE SUBUNIT SNO1-RELATED"/>
    <property type="match status" value="1"/>
</dbReference>
<name>A0A939BPP8_9FIRM</name>
<dbReference type="InterPro" id="IPR029062">
    <property type="entry name" value="Class_I_gatase-like"/>
</dbReference>
<dbReference type="GO" id="GO:0004359">
    <property type="term" value="F:glutaminase activity"/>
    <property type="evidence" value="ECO:0007669"/>
    <property type="project" value="UniProtKB-UniRule"/>
</dbReference>
<keyword evidence="4 10" id="KW-0315">Glutamine amidotransferase</keyword>
<evidence type="ECO:0000256" key="8">
    <source>
        <dbReference type="ARBA" id="ARBA00054599"/>
    </source>
</evidence>
<comment type="pathway">
    <text evidence="10">Cofactor biosynthesis; pyridoxal 5'-phosphate biosynthesis.</text>
</comment>
<evidence type="ECO:0000256" key="1">
    <source>
        <dbReference type="ARBA" id="ARBA00008345"/>
    </source>
</evidence>
<evidence type="ECO:0000256" key="12">
    <source>
        <dbReference type="PIRSR" id="PIRSR005639-2"/>
    </source>
</evidence>
<dbReference type="CDD" id="cd01749">
    <property type="entry name" value="GATase1_PB"/>
    <property type="match status" value="1"/>
</dbReference>
<dbReference type="GO" id="GO:0042823">
    <property type="term" value="P:pyridoxal phosphate biosynthetic process"/>
    <property type="evidence" value="ECO:0007669"/>
    <property type="project" value="UniProtKB-UniRule"/>
</dbReference>
<comment type="function">
    <text evidence="8 10">Catalyzes the hydrolysis of glutamine to glutamate and ammonia as part of the biosynthesis of pyridoxal 5'-phosphate. The resulting ammonia molecule is channeled to the active site of PdxS.</text>
</comment>
<dbReference type="Pfam" id="PF01174">
    <property type="entry name" value="SNO"/>
    <property type="match status" value="1"/>
</dbReference>
<evidence type="ECO:0000313" key="14">
    <source>
        <dbReference type="Proteomes" id="UP000774000"/>
    </source>
</evidence>
<dbReference type="InterPro" id="IPR021196">
    <property type="entry name" value="PdxT/SNO_CS"/>
</dbReference>
<keyword evidence="3 10" id="KW-0663">Pyridoxal phosphate</keyword>
<evidence type="ECO:0000256" key="5">
    <source>
        <dbReference type="ARBA" id="ARBA00023239"/>
    </source>
</evidence>
<keyword evidence="5 10" id="KW-0456">Lyase</keyword>
<feature type="binding site" evidence="10 12">
    <location>
        <begin position="139"/>
        <end position="140"/>
    </location>
    <ligand>
        <name>L-glutamine</name>
        <dbReference type="ChEBI" id="CHEBI:58359"/>
    </ligand>
</feature>
<dbReference type="PROSITE" id="PS01236">
    <property type="entry name" value="PDXT_SNO_1"/>
    <property type="match status" value="1"/>
</dbReference>
<dbReference type="NCBIfam" id="TIGR03800">
    <property type="entry name" value="PLP_synth_Pdx2"/>
    <property type="match status" value="1"/>
</dbReference>
<organism evidence="13 14">
    <name type="scientific">Halanaerobacter jeridensis</name>
    <dbReference type="NCBI Taxonomy" id="706427"/>
    <lineage>
        <taxon>Bacteria</taxon>
        <taxon>Bacillati</taxon>
        <taxon>Bacillota</taxon>
        <taxon>Clostridia</taxon>
        <taxon>Halanaerobiales</taxon>
        <taxon>Halobacteroidaceae</taxon>
        <taxon>Halanaerobacter</taxon>
    </lineage>
</organism>
<evidence type="ECO:0000256" key="7">
    <source>
        <dbReference type="ARBA" id="ARBA00049534"/>
    </source>
</evidence>
<dbReference type="EC" id="3.5.1.2" evidence="10"/>
<evidence type="ECO:0000256" key="10">
    <source>
        <dbReference type="HAMAP-Rule" id="MF_01615"/>
    </source>
</evidence>
<evidence type="ECO:0000256" key="11">
    <source>
        <dbReference type="PIRSR" id="PIRSR005639-1"/>
    </source>
</evidence>
<feature type="active site" description="Nucleophile" evidence="10 11">
    <location>
        <position position="83"/>
    </location>
</feature>
<dbReference type="FunFam" id="3.40.50.880:FF:000010">
    <property type="entry name" value="uncharacterized protein LOC100176842 isoform X2"/>
    <property type="match status" value="1"/>
</dbReference>
<dbReference type="EMBL" id="JAFBDQ010000001">
    <property type="protein sequence ID" value="MBM7555444.1"/>
    <property type="molecule type" value="Genomic_DNA"/>
</dbReference>
<evidence type="ECO:0000256" key="6">
    <source>
        <dbReference type="ARBA" id="ARBA00047992"/>
    </source>
</evidence>
<feature type="active site" description="Charge relay system" evidence="10 11">
    <location>
        <position position="177"/>
    </location>
</feature>
<evidence type="ECO:0000256" key="9">
    <source>
        <dbReference type="ARBA" id="ARBA00064749"/>
    </source>
</evidence>
<sequence>MMEMITIGVLDLQGGVREHLHLLSQISNVRALSVKKKEDFNNLDGLILPGGESTTISKLLNIFELKDIIINLNKEEIPIWGTCAGMILLAKEIAGTSTSHLNLMDIKVKRNAYGNQLASFKSKKVIPKISKKELPLVFIRAPYITNKNKKVKTLLKLDGKIVAAEQDNLLATAFHPELTTDLRVHKYFVNKVKAD</sequence>
<evidence type="ECO:0000313" key="13">
    <source>
        <dbReference type="EMBL" id="MBM7555444.1"/>
    </source>
</evidence>
<dbReference type="PANTHER" id="PTHR31559">
    <property type="entry name" value="PYRIDOXAL 5'-PHOSPHATE SYNTHASE SUBUNIT SNO"/>
    <property type="match status" value="1"/>
</dbReference>
<feature type="binding site" evidence="10 12">
    <location>
        <position position="110"/>
    </location>
    <ligand>
        <name>L-glutamine</name>
        <dbReference type="ChEBI" id="CHEBI:58359"/>
    </ligand>
</feature>
<dbReference type="AlphaFoldDB" id="A0A939BPP8"/>
<gene>
    <name evidence="10" type="primary">pdxT</name>
    <name evidence="13" type="ORF">JOC47_000268</name>
</gene>
<keyword evidence="14" id="KW-1185">Reference proteome</keyword>
<feature type="binding site" evidence="10 12">
    <location>
        <begin position="51"/>
        <end position="53"/>
    </location>
    <ligand>
        <name>L-glutamine</name>
        <dbReference type="ChEBI" id="CHEBI:58359"/>
    </ligand>
</feature>
<dbReference type="GO" id="GO:0036381">
    <property type="term" value="F:pyridoxal 5'-phosphate synthase (glutamine hydrolysing) activity"/>
    <property type="evidence" value="ECO:0007669"/>
    <property type="project" value="UniProtKB-UniRule"/>
</dbReference>
<dbReference type="SUPFAM" id="SSF52317">
    <property type="entry name" value="Class I glutamine amidotransferase-like"/>
    <property type="match status" value="1"/>
</dbReference>
<dbReference type="Proteomes" id="UP000774000">
    <property type="component" value="Unassembled WGS sequence"/>
</dbReference>
<dbReference type="GO" id="GO:0006543">
    <property type="term" value="P:L-glutamine catabolic process"/>
    <property type="evidence" value="ECO:0007669"/>
    <property type="project" value="UniProtKB-UniRule"/>
</dbReference>